<dbReference type="Pfam" id="PF02776">
    <property type="entry name" value="TPP_enzyme_N"/>
    <property type="match status" value="1"/>
</dbReference>
<dbReference type="InterPro" id="IPR029061">
    <property type="entry name" value="THDP-binding"/>
</dbReference>
<dbReference type="PANTHER" id="PTHR18968:SF9">
    <property type="entry name" value="3D-(3,5_4)-TRIHYDROXYCYCLOHEXANE-1,2-DIONE HYDROLASE"/>
    <property type="match status" value="1"/>
</dbReference>
<dbReference type="Pfam" id="PF00205">
    <property type="entry name" value="TPP_enzyme_M"/>
    <property type="match status" value="1"/>
</dbReference>
<evidence type="ECO:0000256" key="1">
    <source>
        <dbReference type="ARBA" id="ARBA00007812"/>
    </source>
</evidence>
<evidence type="ECO:0000256" key="2">
    <source>
        <dbReference type="ARBA" id="ARBA00023052"/>
    </source>
</evidence>
<dbReference type="InterPro" id="IPR029035">
    <property type="entry name" value="DHS-like_NAD/FAD-binding_dom"/>
</dbReference>
<dbReference type="GO" id="GO:0009099">
    <property type="term" value="P:L-valine biosynthetic process"/>
    <property type="evidence" value="ECO:0007669"/>
    <property type="project" value="TreeGrafter"/>
</dbReference>
<evidence type="ECO:0000313" key="8">
    <source>
        <dbReference type="Proteomes" id="UP000054740"/>
    </source>
</evidence>
<dbReference type="InterPro" id="IPR030817">
    <property type="entry name" value="Myo_inos_IolD"/>
</dbReference>
<dbReference type="GO" id="GO:0019310">
    <property type="term" value="P:inositol catabolic process"/>
    <property type="evidence" value="ECO:0007669"/>
    <property type="project" value="InterPro"/>
</dbReference>
<feature type="domain" description="Thiamine pyrophosphate enzyme central" evidence="4">
    <location>
        <begin position="228"/>
        <end position="360"/>
    </location>
</feature>
<feature type="domain" description="Thiamine pyrophosphate enzyme TPP-binding" evidence="5">
    <location>
        <begin position="428"/>
        <end position="582"/>
    </location>
</feature>
<dbReference type="PROSITE" id="PS00187">
    <property type="entry name" value="TPP_ENZYMES"/>
    <property type="match status" value="1"/>
</dbReference>
<sequence>MNQRAMQTETAVQSTIRLTAAQALVRYLAAQRTEHGEPLFGGVFAIFGHGNVAGIGEALYRHRDALPTYRAHNEQAMAHSAIAYAKAHMRRRMMAVTTSIGPGATNLVTAAALAHVNRLPVLLLPGDIFVSRAPDPVLQQVEDGHDGGVSANDALKAVSRYFDRIMHPAQLLSALPRAIRVLTDAALCGPVTLALPQDVQAMAYDFPALFFEPRVAAIHAPAPVPREIEQAAAILREAREPLIVSGGGVLYSLASDAMRAFAHKHGVPVAETQAGKGALAWDDALNVGGIGVTGSSEANELAHASDCVLALGTRLQDFTTGSNTLFTQARLIAINANPFDALKQNAMAVQADVRAALEALSAALGDWHASPQWTTRAHRLANEWRETVARVTNTPLADGVLPREADVIGAVQRSSASSAGEDIVVCAAGTLPADLQKLWRVAGPGGYHVEYGYSCMGYEIAGGLGVKLARPEREVIVMVGDGSYLMMNSELATSVMLGAKVIVVLLDNRGFGCINRLQRACGGAPFNNLLDDCKQGSLGAPRVDFAMHARSLGALAEHVSSLDELQAAMMRARGADRSYLISIDTDAARPTEEGGWWWEVAVPEVSDRSDVVGAREAYERALRARGA</sequence>
<evidence type="ECO:0000256" key="3">
    <source>
        <dbReference type="RuleBase" id="RU362132"/>
    </source>
</evidence>
<reference evidence="8" key="1">
    <citation type="submission" date="2016-01" db="EMBL/GenBank/DDBJ databases">
        <authorList>
            <person name="Peeters C."/>
        </authorList>
    </citation>
    <scope>NUCLEOTIDE SEQUENCE [LARGE SCALE GENOMIC DNA]</scope>
</reference>
<dbReference type="SUPFAM" id="SSF52467">
    <property type="entry name" value="DHS-like NAD/FAD-binding domain"/>
    <property type="match status" value="1"/>
</dbReference>
<dbReference type="PANTHER" id="PTHR18968">
    <property type="entry name" value="THIAMINE PYROPHOSPHATE ENZYMES"/>
    <property type="match status" value="1"/>
</dbReference>
<dbReference type="GO" id="GO:0016823">
    <property type="term" value="F:hydrolase activity, acting on acid carbon-carbon bonds, in ketonic substances"/>
    <property type="evidence" value="ECO:0007669"/>
    <property type="project" value="InterPro"/>
</dbReference>
<evidence type="ECO:0000259" key="5">
    <source>
        <dbReference type="Pfam" id="PF02775"/>
    </source>
</evidence>
<proteinExistence type="inferred from homology"/>
<dbReference type="NCBIfam" id="TIGR04377">
    <property type="entry name" value="myo_inos_iolD"/>
    <property type="match status" value="1"/>
</dbReference>
<dbReference type="InterPro" id="IPR012001">
    <property type="entry name" value="Thiamin_PyroP_enz_TPP-bd_dom"/>
</dbReference>
<accession>A0A158IJC4</accession>
<dbReference type="Gene3D" id="3.40.50.970">
    <property type="match status" value="2"/>
</dbReference>
<dbReference type="CDD" id="cd02003">
    <property type="entry name" value="TPP_IolD"/>
    <property type="match status" value="1"/>
</dbReference>
<dbReference type="RefSeq" id="WP_053568493.1">
    <property type="nucleotide sequence ID" value="NZ_FCNY02000013.1"/>
</dbReference>
<dbReference type="SUPFAM" id="SSF52518">
    <property type="entry name" value="Thiamin diphosphate-binding fold (THDP-binding)"/>
    <property type="match status" value="2"/>
</dbReference>
<keyword evidence="2 3" id="KW-0786">Thiamine pyrophosphate</keyword>
<dbReference type="CDD" id="cd07035">
    <property type="entry name" value="TPP_PYR_POX_like"/>
    <property type="match status" value="1"/>
</dbReference>
<dbReference type="Pfam" id="PF02775">
    <property type="entry name" value="TPP_enzyme_C"/>
    <property type="match status" value="1"/>
</dbReference>
<evidence type="ECO:0000259" key="6">
    <source>
        <dbReference type="Pfam" id="PF02776"/>
    </source>
</evidence>
<dbReference type="Proteomes" id="UP000054740">
    <property type="component" value="Unassembled WGS sequence"/>
</dbReference>
<dbReference type="Gene3D" id="3.40.50.1220">
    <property type="entry name" value="TPP-binding domain"/>
    <property type="match status" value="1"/>
</dbReference>
<keyword evidence="8" id="KW-1185">Reference proteome</keyword>
<dbReference type="InterPro" id="IPR011766">
    <property type="entry name" value="TPP_enzyme_TPP-bd"/>
</dbReference>
<evidence type="ECO:0000313" key="7">
    <source>
        <dbReference type="EMBL" id="SAL56654.1"/>
    </source>
</evidence>
<protein>
    <submittedName>
        <fullName evidence="7">IolD protein</fullName>
    </submittedName>
</protein>
<dbReference type="EMBL" id="FCNY02000013">
    <property type="protein sequence ID" value="SAL56654.1"/>
    <property type="molecule type" value="Genomic_DNA"/>
</dbReference>
<dbReference type="GO" id="GO:0009097">
    <property type="term" value="P:isoleucine biosynthetic process"/>
    <property type="evidence" value="ECO:0007669"/>
    <property type="project" value="TreeGrafter"/>
</dbReference>
<dbReference type="GO" id="GO:0003984">
    <property type="term" value="F:acetolactate synthase activity"/>
    <property type="evidence" value="ECO:0007669"/>
    <property type="project" value="TreeGrafter"/>
</dbReference>
<name>A0A158IJC4_CABCO</name>
<dbReference type="GO" id="GO:0000287">
    <property type="term" value="F:magnesium ion binding"/>
    <property type="evidence" value="ECO:0007669"/>
    <property type="project" value="InterPro"/>
</dbReference>
<dbReference type="GO" id="GO:0050660">
    <property type="term" value="F:flavin adenine dinucleotide binding"/>
    <property type="evidence" value="ECO:0007669"/>
    <property type="project" value="TreeGrafter"/>
</dbReference>
<dbReference type="AlphaFoldDB" id="A0A158IJC4"/>
<organism evidence="7 8">
    <name type="scientific">Caballeronia cordobensis</name>
    <name type="common">Burkholderia cordobensis</name>
    <dbReference type="NCBI Taxonomy" id="1353886"/>
    <lineage>
        <taxon>Bacteria</taxon>
        <taxon>Pseudomonadati</taxon>
        <taxon>Pseudomonadota</taxon>
        <taxon>Betaproteobacteria</taxon>
        <taxon>Burkholderiales</taxon>
        <taxon>Burkholderiaceae</taxon>
        <taxon>Caballeronia</taxon>
    </lineage>
</organism>
<dbReference type="InterPro" id="IPR012000">
    <property type="entry name" value="Thiamin_PyroP_enz_cen_dom"/>
</dbReference>
<dbReference type="GO" id="GO:0030976">
    <property type="term" value="F:thiamine pyrophosphate binding"/>
    <property type="evidence" value="ECO:0007669"/>
    <property type="project" value="InterPro"/>
</dbReference>
<feature type="domain" description="Thiamine pyrophosphate enzyme N-terminal TPP-binding" evidence="6">
    <location>
        <begin position="19"/>
        <end position="139"/>
    </location>
</feature>
<comment type="similarity">
    <text evidence="1 3">Belongs to the TPP enzyme family.</text>
</comment>
<dbReference type="GO" id="GO:0005948">
    <property type="term" value="C:acetolactate synthase complex"/>
    <property type="evidence" value="ECO:0007669"/>
    <property type="project" value="TreeGrafter"/>
</dbReference>
<gene>
    <name evidence="7" type="ORF">AWB70_04936</name>
</gene>
<dbReference type="InterPro" id="IPR000399">
    <property type="entry name" value="TPP-bd_CS"/>
</dbReference>
<dbReference type="InterPro" id="IPR045229">
    <property type="entry name" value="TPP_enz"/>
</dbReference>
<evidence type="ECO:0000259" key="4">
    <source>
        <dbReference type="Pfam" id="PF00205"/>
    </source>
</evidence>